<dbReference type="Pfam" id="PF03638">
    <property type="entry name" value="TCR"/>
    <property type="match status" value="1"/>
</dbReference>
<dbReference type="PANTHER" id="PTHR46159">
    <property type="entry name" value="PROTEIN TESMIN/TSO1-LIKE CXC 2"/>
    <property type="match status" value="1"/>
</dbReference>
<feature type="compositionally biased region" description="Basic and acidic residues" evidence="4">
    <location>
        <begin position="759"/>
        <end position="770"/>
    </location>
</feature>
<accession>A0AAV1SS81</accession>
<dbReference type="GO" id="GO:0005634">
    <property type="term" value="C:nucleus"/>
    <property type="evidence" value="ECO:0007669"/>
    <property type="project" value="UniProtKB-SubCell"/>
</dbReference>
<proteinExistence type="inferred from homology"/>
<evidence type="ECO:0000259" key="5">
    <source>
        <dbReference type="PROSITE" id="PS51634"/>
    </source>
</evidence>
<organism evidence="6 7">
    <name type="scientific">Dovyalis caffra</name>
    <dbReference type="NCBI Taxonomy" id="77055"/>
    <lineage>
        <taxon>Eukaryota</taxon>
        <taxon>Viridiplantae</taxon>
        <taxon>Streptophyta</taxon>
        <taxon>Embryophyta</taxon>
        <taxon>Tracheophyta</taxon>
        <taxon>Spermatophyta</taxon>
        <taxon>Magnoliopsida</taxon>
        <taxon>eudicotyledons</taxon>
        <taxon>Gunneridae</taxon>
        <taxon>Pentapetalae</taxon>
        <taxon>rosids</taxon>
        <taxon>fabids</taxon>
        <taxon>Malpighiales</taxon>
        <taxon>Salicaceae</taxon>
        <taxon>Flacourtieae</taxon>
        <taxon>Dovyalis</taxon>
    </lineage>
</organism>
<comment type="subcellular location">
    <subcellularLocation>
        <location evidence="1">Nucleus</location>
    </subcellularLocation>
</comment>
<comment type="similarity">
    <text evidence="2">Belongs to the lin-54 family.</text>
</comment>
<feature type="region of interest" description="Disordered" evidence="4">
    <location>
        <begin position="31"/>
        <end position="55"/>
    </location>
</feature>
<dbReference type="AlphaFoldDB" id="A0AAV1SS81"/>
<sequence>MLRASCAEWQEVQSYSPSGCVDEYPVDPVEGDNTMNSSTSGFTSHKETTAEADDTNAGKAKAIALISDQTGGELPSVSMNFHEATARERETESFREFLQCLYENGDDHVETDIFGGPFFGAQHHELFSSQNIQLQAAGGQHNELGASFQSFPESLQRDKAYTDSKESLGSLSKGSVTETGQRHRGIRRHLHFEAAIACKNTGNGTHETANLCLPARHTVFESLVPPHVEPRGISGSWQARSCAQTATLWSSFCPSEYESIRSARNCGNRAVSACIPSGGGFHLNSVERPDSIGSDSSMSKKLGSNLHQQEEKLIPDRDHYLGKEMDGIPVLSFSREIYTHLRDEQQESQAAVGAGSSGYQSISITQPPCGSLHLVPFEQQATLCEGAMPSSEKADIVELNQMSPERNRKKAKYTIKSEGCRRCNCKRSRCLKLYCECFAAGAYCLDTCTCENCFNKPEYEDTVLDMRQQIEAPSIGSIFEAKMIYRRKEIGRHHPYPGTKVGATARSQSVLKNIVNVFRLELDAVMDADVKDATILMETKQACTLEYALDRMRRRTTEETIYRRVERWGNPSQEQQDSLESHSYCIKAERPNQFSSTWEELADVGHLTPPSHCLLGAVASSASLNIKDCSKLLLGQSQQESSLLSPSGYLNWRHSPCSLTPKLYGSEALPELSSDSFFCSILEDDTPETLKNTCTPITKGVKSCSPNQTRLSPSQIRSNELRSSSSWGLRSGRKFILEDLPSFPSLTPYSKSQAGIHQNDGDHKGSTGYQ</sequence>
<feature type="region of interest" description="Disordered" evidence="4">
    <location>
        <begin position="162"/>
        <end position="183"/>
    </location>
</feature>
<dbReference type="SMART" id="SM01114">
    <property type="entry name" value="CXC"/>
    <property type="match status" value="1"/>
</dbReference>
<name>A0AAV1SS81_9ROSI</name>
<keyword evidence="7" id="KW-1185">Reference proteome</keyword>
<evidence type="ECO:0000256" key="2">
    <source>
        <dbReference type="ARBA" id="ARBA00007267"/>
    </source>
</evidence>
<evidence type="ECO:0000313" key="6">
    <source>
        <dbReference type="EMBL" id="CAK7356591.1"/>
    </source>
</evidence>
<comment type="caution">
    <text evidence="6">The sequence shown here is derived from an EMBL/GenBank/DDBJ whole genome shotgun (WGS) entry which is preliminary data.</text>
</comment>
<evidence type="ECO:0000256" key="3">
    <source>
        <dbReference type="ARBA" id="ARBA00023242"/>
    </source>
</evidence>
<feature type="domain" description="CRC" evidence="5">
    <location>
        <begin position="419"/>
        <end position="538"/>
    </location>
</feature>
<evidence type="ECO:0000256" key="1">
    <source>
        <dbReference type="ARBA" id="ARBA00004123"/>
    </source>
</evidence>
<reference evidence="6 7" key="1">
    <citation type="submission" date="2024-01" db="EMBL/GenBank/DDBJ databases">
        <authorList>
            <person name="Waweru B."/>
        </authorList>
    </citation>
    <scope>NUCLEOTIDE SEQUENCE [LARGE SCALE GENOMIC DNA]</scope>
</reference>
<keyword evidence="3" id="KW-0539">Nucleus</keyword>
<dbReference type="Proteomes" id="UP001314170">
    <property type="component" value="Unassembled WGS sequence"/>
</dbReference>
<gene>
    <name evidence="6" type="ORF">DCAF_LOCUS26864</name>
</gene>
<feature type="region of interest" description="Disordered" evidence="4">
    <location>
        <begin position="748"/>
        <end position="770"/>
    </location>
</feature>
<evidence type="ECO:0000313" key="7">
    <source>
        <dbReference type="Proteomes" id="UP001314170"/>
    </source>
</evidence>
<dbReference type="InterPro" id="IPR044522">
    <property type="entry name" value="TSO1-like"/>
</dbReference>
<protein>
    <recommendedName>
        <fullName evidence="5">CRC domain-containing protein</fullName>
    </recommendedName>
</protein>
<dbReference type="InterPro" id="IPR005172">
    <property type="entry name" value="CRC"/>
</dbReference>
<dbReference type="PROSITE" id="PS51634">
    <property type="entry name" value="CRC"/>
    <property type="match status" value="1"/>
</dbReference>
<dbReference type="GO" id="GO:0003700">
    <property type="term" value="F:DNA-binding transcription factor activity"/>
    <property type="evidence" value="ECO:0007669"/>
    <property type="project" value="InterPro"/>
</dbReference>
<dbReference type="PANTHER" id="PTHR46159:SF18">
    <property type="entry name" value="CRC DOMAIN-CONTAINING PROTEIN"/>
    <property type="match status" value="1"/>
</dbReference>
<evidence type="ECO:0000256" key="4">
    <source>
        <dbReference type="SAM" id="MobiDB-lite"/>
    </source>
</evidence>
<dbReference type="InterPro" id="IPR033467">
    <property type="entry name" value="Tesmin/TSO1-like_CXC"/>
</dbReference>
<dbReference type="EMBL" id="CAWUPB010001197">
    <property type="protein sequence ID" value="CAK7356591.1"/>
    <property type="molecule type" value="Genomic_DNA"/>
</dbReference>
<feature type="compositionally biased region" description="Polar residues" evidence="4">
    <location>
        <begin position="33"/>
        <end position="43"/>
    </location>
</feature>